<organism evidence="6">
    <name type="scientific">Tanacetum cinerariifolium</name>
    <name type="common">Dalmatian daisy</name>
    <name type="synonym">Chrysanthemum cinerariifolium</name>
    <dbReference type="NCBI Taxonomy" id="118510"/>
    <lineage>
        <taxon>Eukaryota</taxon>
        <taxon>Viridiplantae</taxon>
        <taxon>Streptophyta</taxon>
        <taxon>Embryophyta</taxon>
        <taxon>Tracheophyta</taxon>
        <taxon>Spermatophyta</taxon>
        <taxon>Magnoliopsida</taxon>
        <taxon>eudicotyledons</taxon>
        <taxon>Gunneridae</taxon>
        <taxon>Pentapetalae</taxon>
        <taxon>asterids</taxon>
        <taxon>campanulids</taxon>
        <taxon>Asterales</taxon>
        <taxon>Asteraceae</taxon>
        <taxon>Asteroideae</taxon>
        <taxon>Anthemideae</taxon>
        <taxon>Anthemidinae</taxon>
        <taxon>Tanacetum</taxon>
    </lineage>
</organism>
<evidence type="ECO:0000256" key="3">
    <source>
        <dbReference type="SAM" id="Coils"/>
    </source>
</evidence>
<gene>
    <name evidence="6" type="ORF">Tci_323269</name>
</gene>
<dbReference type="InterPro" id="IPR039537">
    <property type="entry name" value="Retrotran_Ty1/copia-like"/>
</dbReference>
<evidence type="ECO:0000256" key="1">
    <source>
        <dbReference type="ARBA" id="ARBA00022723"/>
    </source>
</evidence>
<reference evidence="6" key="1">
    <citation type="journal article" date="2019" name="Sci. Rep.">
        <title>Draft genome of Tanacetum cinerariifolium, the natural source of mosquito coil.</title>
        <authorList>
            <person name="Yamashiro T."/>
            <person name="Shiraishi A."/>
            <person name="Satake H."/>
            <person name="Nakayama K."/>
        </authorList>
    </citation>
    <scope>NUCLEOTIDE SEQUENCE</scope>
</reference>
<dbReference type="PANTHER" id="PTHR42648:SF32">
    <property type="entry name" value="RIBONUCLEASE H-LIKE DOMAIN, GAG-PRE-INTEGRASE DOMAIN PROTEIN-RELATED"/>
    <property type="match status" value="1"/>
</dbReference>
<feature type="domain" description="Integrase catalytic" evidence="5">
    <location>
        <begin position="535"/>
        <end position="712"/>
    </location>
</feature>
<dbReference type="SUPFAM" id="SSF53098">
    <property type="entry name" value="Ribonuclease H-like"/>
    <property type="match status" value="1"/>
</dbReference>
<feature type="non-terminal residue" evidence="6">
    <location>
        <position position="1"/>
    </location>
</feature>
<dbReference type="PANTHER" id="PTHR42648">
    <property type="entry name" value="TRANSPOSASE, PUTATIVE-RELATED"/>
    <property type="match status" value="1"/>
</dbReference>
<accession>A0A699HD96</accession>
<evidence type="ECO:0000256" key="4">
    <source>
        <dbReference type="SAM" id="MobiDB-lite"/>
    </source>
</evidence>
<dbReference type="GO" id="GO:0015074">
    <property type="term" value="P:DNA integration"/>
    <property type="evidence" value="ECO:0007669"/>
    <property type="project" value="InterPro"/>
</dbReference>
<dbReference type="InterPro" id="IPR013103">
    <property type="entry name" value="RVT_2"/>
</dbReference>
<feature type="region of interest" description="Disordered" evidence="4">
    <location>
        <begin position="800"/>
        <end position="820"/>
    </location>
</feature>
<feature type="compositionally biased region" description="Basic and acidic residues" evidence="4">
    <location>
        <begin position="470"/>
        <end position="490"/>
    </location>
</feature>
<dbReference type="Pfam" id="PF07727">
    <property type="entry name" value="RVT_2"/>
    <property type="match status" value="1"/>
</dbReference>
<feature type="compositionally biased region" description="Polar residues" evidence="4">
    <location>
        <begin position="427"/>
        <end position="437"/>
    </location>
</feature>
<dbReference type="Gene3D" id="3.30.420.10">
    <property type="entry name" value="Ribonuclease H-like superfamily/Ribonuclease H"/>
    <property type="match status" value="1"/>
</dbReference>
<dbReference type="GO" id="GO:0046872">
    <property type="term" value="F:metal ion binding"/>
    <property type="evidence" value="ECO:0007669"/>
    <property type="project" value="UniProtKB-KW"/>
</dbReference>
<sequence>GYDGDGDEDGTVGVMMAWSDEEMMGRNGGCDGRNRQWPDFFSAKASKVERGEKIMTLKLPSLMGIKAMLKGVSKGLRCNLIARHRILLALIASLIEYLVSSGCGGDGDENGTVGVMMAWSGEEMIGRSGGCDGRNQQWPDFFSMVMPEVERGEKTNHARALVHDSKDTLEIAETTKKQMIEKMKDPECVKEKAKAIKEKAKSAKPIIAMTVFFDMHDAYTVAQKRIAKLEAKNSNLTQKIQKDDHDEMIKHFSKLKVEHLNLQLNCQHLKERFGKEKSVTSSDAPAFESVFVIENLKDQLQGKGNAIRELKEKISRLQKKHSEADPILDFKALDSQNKDLNAKVNVLQDLNERFRAENETVKQHYKELAEKPLDSSLAFACLYTKHSQKLLEYVIGTRPKDFNKRDRKIATAPLNRKKRVTFVEPGETSTNNSQTHVEQQKMKKNNEPMIPSTRVNDATSASGSKSMSNTKKDRTLPAKSDKKKVEDHSRNNKSSVKQKNCVDSSISYKSTGKICGRPGTQSFFVRQFSDSDLEVAFHKHSCYVRDVNGVDLIKGNLGTNLYTISVEDMMKSSPIYLMSKASKNKSWLWHLRLNHLNFGTINDLARKDLVRGLPRYIRTDNGTEFVNQFLTEYYDNVGIFQQKSVPRTPQQNDVVERRNRTLVEAARTMLICSKAMMFLWAEAIATACYAQNRSLIHTRHNKTPYELVHDKKRDLKFLCVFGALCYPTNDSKDLGKLRPTTDIGIFVGYAPNRKGVERPVPPAPTVQVPVVSAGTPSSTIIDQDAPSTIYSPSSFIIQPPMSHQGEPSSDESSSRDVSSAESTYVIHPHNHLGKWSKDHPLDNVIGSLSHPVSTRKQLAIDALWCLYNCVLSKVKPKNVKIAMDEACWFTAMQEEIHNFDRLQVWELVPKPDCVMIIALKWIYKVKLDEYGDLLKNKARLVAKGYRQRKDIDFEESFASVARIKAIRIFIANAASKNMIIYQMDVKTAFLNGELKEEVYVSQSEGFVDPDHPTHVYHLKKALYGLKLSRHKEKYVKSAQFLGDKLVSWSSKKQKSTAISTTEAEYIAMSRCCAQILWMREQVKNDMVELYFVTTDYQLADIFNKALPRERFEFLLPRLGMKSNWASSVGYQDSLRAWGGCLAKGGLEFESHPELLPLQVE</sequence>
<feature type="coiled-coil region" evidence="3">
    <location>
        <begin position="219"/>
        <end position="246"/>
    </location>
</feature>
<evidence type="ECO:0000256" key="2">
    <source>
        <dbReference type="ARBA" id="ARBA00022801"/>
    </source>
</evidence>
<keyword evidence="2" id="KW-0378">Hydrolase</keyword>
<proteinExistence type="predicted"/>
<dbReference type="GO" id="GO:0003676">
    <property type="term" value="F:nucleic acid binding"/>
    <property type="evidence" value="ECO:0007669"/>
    <property type="project" value="InterPro"/>
</dbReference>
<dbReference type="InterPro" id="IPR012337">
    <property type="entry name" value="RNaseH-like_sf"/>
</dbReference>
<evidence type="ECO:0000313" key="6">
    <source>
        <dbReference type="EMBL" id="GEX51294.1"/>
    </source>
</evidence>
<dbReference type="InterPro" id="IPR001584">
    <property type="entry name" value="Integrase_cat-core"/>
</dbReference>
<dbReference type="InterPro" id="IPR036397">
    <property type="entry name" value="RNaseH_sf"/>
</dbReference>
<feature type="coiled-coil region" evidence="3">
    <location>
        <begin position="293"/>
        <end position="371"/>
    </location>
</feature>
<dbReference type="PROSITE" id="PS50994">
    <property type="entry name" value="INTEGRASE"/>
    <property type="match status" value="1"/>
</dbReference>
<dbReference type="EMBL" id="BKCJ010112738">
    <property type="protein sequence ID" value="GEX51294.1"/>
    <property type="molecule type" value="Genomic_DNA"/>
</dbReference>
<dbReference type="Pfam" id="PF13976">
    <property type="entry name" value="gag_pre-integrs"/>
    <property type="match status" value="1"/>
</dbReference>
<dbReference type="AlphaFoldDB" id="A0A699HD96"/>
<keyword evidence="3" id="KW-0175">Coiled coil</keyword>
<dbReference type="CDD" id="cd09272">
    <property type="entry name" value="RNase_HI_RT_Ty1"/>
    <property type="match status" value="1"/>
</dbReference>
<name>A0A699HD96_TANCI</name>
<keyword evidence="1" id="KW-0479">Metal-binding</keyword>
<protein>
    <submittedName>
        <fullName evidence="6">Retrovirus-related Pol polyprotein from transposon TNT 1-94</fullName>
    </submittedName>
</protein>
<dbReference type="GO" id="GO:0016787">
    <property type="term" value="F:hydrolase activity"/>
    <property type="evidence" value="ECO:0007669"/>
    <property type="project" value="UniProtKB-KW"/>
</dbReference>
<feature type="compositionally biased region" description="Polar residues" evidence="4">
    <location>
        <begin position="453"/>
        <end position="469"/>
    </location>
</feature>
<feature type="region of interest" description="Disordered" evidence="4">
    <location>
        <begin position="406"/>
        <end position="500"/>
    </location>
</feature>
<comment type="caution">
    <text evidence="6">The sequence shown here is derived from an EMBL/GenBank/DDBJ whole genome shotgun (WGS) entry which is preliminary data.</text>
</comment>
<evidence type="ECO:0000259" key="5">
    <source>
        <dbReference type="PROSITE" id="PS50994"/>
    </source>
</evidence>
<dbReference type="InterPro" id="IPR025724">
    <property type="entry name" value="GAG-pre-integrase_dom"/>
</dbReference>